<dbReference type="EMBL" id="GEBQ01001427">
    <property type="protein sequence ID" value="JAT38550.1"/>
    <property type="molecule type" value="Transcribed_RNA"/>
</dbReference>
<name>A0A1B6MRI2_9HEMI</name>
<dbReference type="GO" id="GO:0070971">
    <property type="term" value="C:endoplasmic reticulum exit site"/>
    <property type="evidence" value="ECO:0007669"/>
    <property type="project" value="TreeGrafter"/>
</dbReference>
<dbReference type="PANTHER" id="PTHR15335">
    <property type="entry name" value="PROTEIN TFG"/>
    <property type="match status" value="1"/>
</dbReference>
<dbReference type="InterPro" id="IPR034857">
    <property type="entry name" value="PB1_TFG"/>
</dbReference>
<dbReference type="AlphaFoldDB" id="A0A1B6MRI2"/>
<dbReference type="InterPro" id="IPR033512">
    <property type="entry name" value="TFG"/>
</dbReference>
<dbReference type="Pfam" id="PF00564">
    <property type="entry name" value="PB1"/>
    <property type="match status" value="1"/>
</dbReference>
<dbReference type="GO" id="GO:0042802">
    <property type="term" value="F:identical protein binding"/>
    <property type="evidence" value="ECO:0007669"/>
    <property type="project" value="InterPro"/>
</dbReference>
<evidence type="ECO:0000256" key="1">
    <source>
        <dbReference type="SAM" id="MobiDB-lite"/>
    </source>
</evidence>
<dbReference type="InterPro" id="IPR000270">
    <property type="entry name" value="PB1_dom"/>
</dbReference>
<evidence type="ECO:0000259" key="2">
    <source>
        <dbReference type="PROSITE" id="PS51745"/>
    </source>
</evidence>
<gene>
    <name evidence="3" type="ORF">g.20168</name>
</gene>
<accession>A0A1B6MRI2</accession>
<organism evidence="3">
    <name type="scientific">Graphocephala atropunctata</name>
    <dbReference type="NCBI Taxonomy" id="36148"/>
    <lineage>
        <taxon>Eukaryota</taxon>
        <taxon>Metazoa</taxon>
        <taxon>Ecdysozoa</taxon>
        <taxon>Arthropoda</taxon>
        <taxon>Hexapoda</taxon>
        <taxon>Insecta</taxon>
        <taxon>Pterygota</taxon>
        <taxon>Neoptera</taxon>
        <taxon>Paraneoptera</taxon>
        <taxon>Hemiptera</taxon>
        <taxon>Auchenorrhyncha</taxon>
        <taxon>Membracoidea</taxon>
        <taxon>Cicadellidae</taxon>
        <taxon>Cicadellinae</taxon>
        <taxon>Cicadellini</taxon>
        <taxon>Graphocephala</taxon>
    </lineage>
</organism>
<proteinExistence type="predicted"/>
<dbReference type="SUPFAM" id="SSF54277">
    <property type="entry name" value="CAD &amp; PB1 domains"/>
    <property type="match status" value="1"/>
</dbReference>
<dbReference type="PROSITE" id="PS51745">
    <property type="entry name" value="PB1"/>
    <property type="match status" value="1"/>
</dbReference>
<sequence length="371" mass="41853">MNNSVTSYGTTNTFPKVNEQAFQQLDLSGKLIIKVQLGDDVRRIPIHNESITYDELVLMMQRVFRGKLTSTDDITIKYKDEDGDLITIFDSSDLSYAVQYSRVLKLTLFINNPENVSRLYQALEVRQVQKELRRIRDQVTHLLDLIDTRDPEVSSSTADKRGRDDRDRDYDRERGRSSSKRHKWNANRPPWMRGSEREKDGRHSSKEFDPLQKDEKKESFEEGKEKNETEMKEKDTKENLNKADQQVLQAQTEAQRALIAQQQAMAAAQQHAVQQAAAAQQHQAMTLAQMGLPPQQSVGGFVTPQQYGVAAQQMMGVPQQGYVYPQFTPGGYQAASQQAAAAMGSRFSAQPSPTPTPTNPYSKSGGSGFRS</sequence>
<dbReference type="InterPro" id="IPR053793">
    <property type="entry name" value="PB1-like"/>
</dbReference>
<feature type="compositionally biased region" description="Basic and acidic residues" evidence="1">
    <location>
        <begin position="194"/>
        <end position="239"/>
    </location>
</feature>
<feature type="region of interest" description="Disordered" evidence="1">
    <location>
        <begin position="151"/>
        <end position="239"/>
    </location>
</feature>
<feature type="domain" description="PB1" evidence="2">
    <location>
        <begin position="30"/>
        <end position="111"/>
    </location>
</feature>
<reference evidence="3" key="1">
    <citation type="submission" date="2015-11" db="EMBL/GenBank/DDBJ databases">
        <title>De novo transcriptome assembly of four potential Pierce s Disease insect vectors from Arizona vineyards.</title>
        <authorList>
            <person name="Tassone E.E."/>
        </authorList>
    </citation>
    <scope>NUCLEOTIDE SEQUENCE</scope>
</reference>
<protein>
    <recommendedName>
        <fullName evidence="2">PB1 domain-containing protein</fullName>
    </recommendedName>
</protein>
<feature type="compositionally biased region" description="Basic and acidic residues" evidence="1">
    <location>
        <begin position="151"/>
        <end position="176"/>
    </location>
</feature>
<dbReference type="GO" id="GO:0048208">
    <property type="term" value="P:COPII vesicle coating"/>
    <property type="evidence" value="ECO:0007669"/>
    <property type="project" value="InterPro"/>
</dbReference>
<feature type="region of interest" description="Disordered" evidence="1">
    <location>
        <begin position="334"/>
        <end position="371"/>
    </location>
</feature>
<dbReference type="SMART" id="SM00666">
    <property type="entry name" value="PB1"/>
    <property type="match status" value="1"/>
</dbReference>
<dbReference type="CDD" id="cd06401">
    <property type="entry name" value="PB1_TFG"/>
    <property type="match status" value="1"/>
</dbReference>
<evidence type="ECO:0000313" key="3">
    <source>
        <dbReference type="EMBL" id="JAT38550.1"/>
    </source>
</evidence>
<dbReference type="Gene3D" id="3.10.20.90">
    <property type="entry name" value="Phosphatidylinositol 3-kinase Catalytic Subunit, Chain A, domain 1"/>
    <property type="match status" value="1"/>
</dbReference>
<dbReference type="PANTHER" id="PTHR15335:SF7">
    <property type="entry name" value="PROTEIN TFG"/>
    <property type="match status" value="1"/>
</dbReference>